<evidence type="ECO:0000256" key="1">
    <source>
        <dbReference type="ARBA" id="ARBA00022737"/>
    </source>
</evidence>
<evidence type="ECO:0000259" key="2">
    <source>
        <dbReference type="PROSITE" id="PS50172"/>
    </source>
</evidence>
<feature type="domain" description="BRCT" evidence="2">
    <location>
        <begin position="116"/>
        <end position="188"/>
    </location>
</feature>
<dbReference type="PANTHER" id="PTHR13561:SF20">
    <property type="entry name" value="DNA TOPOISOMERASE 2-BINDING PROTEIN 1"/>
    <property type="match status" value="1"/>
</dbReference>
<reference evidence="3" key="1">
    <citation type="submission" date="2021-05" db="EMBL/GenBank/DDBJ databases">
        <title>A free-living protist that lacks canonical eukaryotic 1 DNA replication and segregation systems.</title>
        <authorList>
            <person name="Salas-Leiva D.E."/>
            <person name="Tromer E.C."/>
            <person name="Curtis B.A."/>
            <person name="Jerlstrom-Hultqvist J."/>
            <person name="Kolisko M."/>
            <person name="Yi Z."/>
            <person name="Salas-Leiva J.S."/>
            <person name="Gallot-Lavallee L."/>
            <person name="Kops G.J.P.L."/>
            <person name="Archibald J.M."/>
            <person name="Simpson A.G.B."/>
            <person name="Roger A.J."/>
        </authorList>
    </citation>
    <scope>NUCLEOTIDE SEQUENCE</scope>
    <source>
        <strain evidence="3">BICM</strain>
    </source>
</reference>
<dbReference type="Pfam" id="PF00533">
    <property type="entry name" value="BRCT"/>
    <property type="match status" value="1"/>
</dbReference>
<gene>
    <name evidence="3" type="ORF">J8273_8539</name>
</gene>
<keyword evidence="4" id="KW-1185">Reference proteome</keyword>
<dbReference type="Gene3D" id="3.40.50.10190">
    <property type="entry name" value="BRCT domain"/>
    <property type="match status" value="3"/>
</dbReference>
<dbReference type="InterPro" id="IPR059215">
    <property type="entry name" value="BRCT2_TopBP1-like"/>
</dbReference>
<dbReference type="InterPro" id="IPR001357">
    <property type="entry name" value="BRCT_dom"/>
</dbReference>
<dbReference type="AlphaFoldDB" id="A0A8J6E6S6"/>
<dbReference type="GO" id="GO:0006270">
    <property type="term" value="P:DNA replication initiation"/>
    <property type="evidence" value="ECO:0007669"/>
    <property type="project" value="TreeGrafter"/>
</dbReference>
<dbReference type="CDD" id="cd17731">
    <property type="entry name" value="BRCT_TopBP1_rpt2_like"/>
    <property type="match status" value="1"/>
</dbReference>
<feature type="domain" description="BRCT" evidence="2">
    <location>
        <begin position="3"/>
        <end position="95"/>
    </location>
</feature>
<evidence type="ECO:0000313" key="4">
    <source>
        <dbReference type="Proteomes" id="UP000717585"/>
    </source>
</evidence>
<comment type="caution">
    <text evidence="3">The sequence shown here is derived from an EMBL/GenBank/DDBJ whole genome shotgun (WGS) entry which is preliminary data.</text>
</comment>
<dbReference type="EMBL" id="JAHDYR010000067">
    <property type="protein sequence ID" value="KAG9389860.1"/>
    <property type="molecule type" value="Genomic_DNA"/>
</dbReference>
<organism evidence="3 4">
    <name type="scientific">Carpediemonas membranifera</name>
    <dbReference type="NCBI Taxonomy" id="201153"/>
    <lineage>
        <taxon>Eukaryota</taxon>
        <taxon>Metamonada</taxon>
        <taxon>Carpediemonas-like organisms</taxon>
        <taxon>Carpediemonas</taxon>
    </lineage>
</organism>
<sequence>MSAKAGFLNGITVTVSGFYGSELTELKQQITNNGGLFSETLNHECSFLIARKANTRMVIGALSESNRIEIPIVTREWVQASQDAGCIKPTEPFTMPLLYNLRFSSCGVSINEYWSVYQALVKAGAIFCSDLTDRTDYLLVSDLENVDNTRSKVRAAQSNTPPIPLVDVDWVKRVIKAKKILPIAKKLSKPKTIAHTAPARDTETMAASSLAMRMMRKNDITTVGTACQAVKRRAAVIDFDGQSESFQIKMSGTPASRSRLEEKDVVVYISGVDDRFKTDFLVDLERLLQDLDGQISQLSLPPTHVVVPPTPIINTVKVLVGLATGAHIVTSDWVKEWVRSGGDMPEPETYLHPDVRRAVRYWQCSLARLASRSATPLYLFSGLRVALLSHNNPRESDIKTLLELGGAQVEIFDSIKSAGPEFTDILSMLDEQASRLSSAVPVLKWSALVPYLTKPWMVTGSGRMSNFESLRNGEEDGE</sequence>
<dbReference type="SMART" id="SM00292">
    <property type="entry name" value="BRCT"/>
    <property type="match status" value="3"/>
</dbReference>
<accession>A0A8J6E6S6</accession>
<dbReference type="PANTHER" id="PTHR13561">
    <property type="entry name" value="DNA REPLICATION REGULATOR DPB11-RELATED"/>
    <property type="match status" value="1"/>
</dbReference>
<dbReference type="SUPFAM" id="SSF52113">
    <property type="entry name" value="BRCT domain"/>
    <property type="match status" value="3"/>
</dbReference>
<dbReference type="OrthoDB" id="251770at2759"/>
<name>A0A8J6E6S6_9EUKA</name>
<dbReference type="CDD" id="cd00027">
    <property type="entry name" value="BRCT"/>
    <property type="match status" value="1"/>
</dbReference>
<evidence type="ECO:0000313" key="3">
    <source>
        <dbReference type="EMBL" id="KAG9389860.1"/>
    </source>
</evidence>
<dbReference type="PROSITE" id="PS50172">
    <property type="entry name" value="BRCT"/>
    <property type="match status" value="3"/>
</dbReference>
<dbReference type="Proteomes" id="UP000717585">
    <property type="component" value="Unassembled WGS sequence"/>
</dbReference>
<feature type="domain" description="BRCT" evidence="2">
    <location>
        <begin position="263"/>
        <end position="351"/>
    </location>
</feature>
<protein>
    <submittedName>
        <fullName evidence="3">BRCA1 C Terminus (BRCT) domain</fullName>
    </submittedName>
</protein>
<proteinExistence type="predicted"/>
<keyword evidence="1" id="KW-0677">Repeat</keyword>
<dbReference type="InterPro" id="IPR036420">
    <property type="entry name" value="BRCT_dom_sf"/>
</dbReference>
<dbReference type="GO" id="GO:0033314">
    <property type="term" value="P:mitotic DNA replication checkpoint signaling"/>
    <property type="evidence" value="ECO:0007669"/>
    <property type="project" value="TreeGrafter"/>
</dbReference>
<dbReference type="GO" id="GO:0007095">
    <property type="term" value="P:mitotic G2 DNA damage checkpoint signaling"/>
    <property type="evidence" value="ECO:0007669"/>
    <property type="project" value="TreeGrafter"/>
</dbReference>